<dbReference type="EMBL" id="HBIJ01005512">
    <property type="protein sequence ID" value="CAE0363159.1"/>
    <property type="molecule type" value="Transcribed_RNA"/>
</dbReference>
<dbReference type="CDD" id="cd02440">
    <property type="entry name" value="AdoMet_MTases"/>
    <property type="match status" value="2"/>
</dbReference>
<dbReference type="InterPro" id="IPR019410">
    <property type="entry name" value="Methyltransf_16"/>
</dbReference>
<evidence type="ECO:0000256" key="1">
    <source>
        <dbReference type="SAM" id="MobiDB-lite"/>
    </source>
</evidence>
<dbReference type="InterPro" id="IPR029063">
    <property type="entry name" value="SAM-dependent_MTases_sf"/>
</dbReference>
<organism evidence="2">
    <name type="scientific">Aureoumbra lagunensis</name>
    <dbReference type="NCBI Taxonomy" id="44058"/>
    <lineage>
        <taxon>Eukaryota</taxon>
        <taxon>Sar</taxon>
        <taxon>Stramenopiles</taxon>
        <taxon>Ochrophyta</taxon>
        <taxon>Pelagophyceae</taxon>
        <taxon>Pelagomonadales</taxon>
        <taxon>Aureoumbra</taxon>
    </lineage>
</organism>
<evidence type="ECO:0008006" key="3">
    <source>
        <dbReference type="Google" id="ProtNLM"/>
    </source>
</evidence>
<dbReference type="Gene3D" id="3.40.50.150">
    <property type="entry name" value="Vaccinia Virus protein VP39"/>
    <property type="match status" value="2"/>
</dbReference>
<dbReference type="Pfam" id="PF10294">
    <property type="entry name" value="Methyltransf_16"/>
    <property type="match status" value="2"/>
</dbReference>
<reference evidence="2" key="1">
    <citation type="submission" date="2021-01" db="EMBL/GenBank/DDBJ databases">
        <authorList>
            <person name="Corre E."/>
            <person name="Pelletier E."/>
            <person name="Niang G."/>
            <person name="Scheremetjew M."/>
            <person name="Finn R."/>
            <person name="Kale V."/>
            <person name="Holt S."/>
            <person name="Cochrane G."/>
            <person name="Meng A."/>
            <person name="Brown T."/>
            <person name="Cohen L."/>
        </authorList>
    </citation>
    <scope>NUCLEOTIDE SEQUENCE</scope>
    <source>
        <strain evidence="2">CCMP1510</strain>
    </source>
</reference>
<protein>
    <recommendedName>
        <fullName evidence="3">Calmodulin-lysine N-methyltransferase</fullName>
    </recommendedName>
</protein>
<proteinExistence type="predicted"/>
<name>A0A7S3JS38_9STRA</name>
<sequence>MEENGEKDGQRSIENVNRPCMVSILRNGAINNKMKQREVLRNLSWRQLYCGKNEYIIELNDSRALKFIQHQQSELQGIGTGGTVWPAAHVLAKFLERYYLCPETNTSSMKDLSVLDLGAGTGVAGLVASALGAHVILCDIPQVLFLAETNFLKNKDFIQGSIQICPFDWGQLSTTTTIVQKQAYDLILVSECVLPQLYPLEPLCDAIAFFLLTWKEKKTKALIAYEHRPYPKFDPITKFSQLLNERNLSISKVCATQLDPLYQADDIHLFWIFPQSDHTFLGKEDTDTDHRALICLDWNGHEEKQIARFQMDQTKFFQLELSQQDEIGCALWPSALVTAHYLLAVDPSQKKSKTWHVLELGAGAGLVSACLALRGHKITSTDVPYSSALKLLKANLSHFDNVNILPYAWGAHHHDHEDYNYIHSTQFDLIICSDCLYNSSAVTPLLHSFIHLLAPSIHNKKCPALLLVNEQRTALDSFLRAFRLDPSFTHLDLIKLHLPPSFALIDCLPPHRQPSPIAAFYIQPKGIKTEGQQPRTPSVAAPLSHWIH</sequence>
<evidence type="ECO:0000313" key="2">
    <source>
        <dbReference type="EMBL" id="CAE0363159.1"/>
    </source>
</evidence>
<gene>
    <name evidence="2" type="ORF">ALAG00032_LOCUS3900</name>
</gene>
<dbReference type="PANTHER" id="PTHR14614">
    <property type="entry name" value="HEPATOCELLULAR CARCINOMA-ASSOCIATED ANTIGEN"/>
    <property type="match status" value="1"/>
</dbReference>
<accession>A0A7S3JS38</accession>
<dbReference type="PANTHER" id="PTHR14614:SF109">
    <property type="entry name" value="RIBOSOMAL LYSINE N-METHYLTRANSFERASE 5"/>
    <property type="match status" value="1"/>
</dbReference>
<dbReference type="SUPFAM" id="SSF53335">
    <property type="entry name" value="S-adenosyl-L-methionine-dependent methyltransferases"/>
    <property type="match status" value="2"/>
</dbReference>
<dbReference type="AlphaFoldDB" id="A0A7S3JS38"/>
<feature type="region of interest" description="Disordered" evidence="1">
    <location>
        <begin position="528"/>
        <end position="548"/>
    </location>
</feature>